<reference evidence="1 2" key="1">
    <citation type="submission" date="2022-09" db="EMBL/GenBank/DDBJ databases">
        <authorList>
            <person name="Han X.L."/>
            <person name="Wang Q."/>
            <person name="Lu T."/>
        </authorList>
    </citation>
    <scope>NUCLEOTIDE SEQUENCE [LARGE SCALE GENOMIC DNA]</scope>
    <source>
        <strain evidence="1 2">WQ 127069</strain>
    </source>
</reference>
<dbReference type="Proteomes" id="UP001652445">
    <property type="component" value="Unassembled WGS sequence"/>
</dbReference>
<sequence length="337" mass="38470">MKALIPIDNFNIEKPFILGGINFIPASEYQNVMLKQKNMAIPKLVITDKLSAYEYTDESLRDLGSILTGIQIEDVWSMTVAVIELNWSDTGYYSNNKREDEKMLMDACNVVDRVLDVVRVSFSRMDNPLMNPGIPGLLRTGYSGMIIINPDTENEYRIVGSRLYGLTMVSGIGLDLNNDNIDSLVEDEFISVLECDDGNYVSLLSKLALKRLSEAMYIPLIDSKFIYLMTTIETLASQQYLPFKKVKPRIIPLLVNTKEQYHSMSEELRIFSEDIRTEIVHNGKSLTDIQNNEYKKILLKLQSIIARLALALYKSNCSTEEELDNYRQQKMENMGII</sequence>
<gene>
    <name evidence="1" type="ORF">OB236_32280</name>
</gene>
<protein>
    <recommendedName>
        <fullName evidence="3">Apea-like HEPN domain-containing protein</fullName>
    </recommendedName>
</protein>
<organism evidence="1 2">
    <name type="scientific">Paenibacillus baimaensis</name>
    <dbReference type="NCBI Taxonomy" id="2982185"/>
    <lineage>
        <taxon>Bacteria</taxon>
        <taxon>Bacillati</taxon>
        <taxon>Bacillota</taxon>
        <taxon>Bacilli</taxon>
        <taxon>Bacillales</taxon>
        <taxon>Paenibacillaceae</taxon>
        <taxon>Paenibacillus</taxon>
    </lineage>
</organism>
<evidence type="ECO:0000313" key="1">
    <source>
        <dbReference type="EMBL" id="MCU6796813.1"/>
    </source>
</evidence>
<evidence type="ECO:0000313" key="2">
    <source>
        <dbReference type="Proteomes" id="UP001652445"/>
    </source>
</evidence>
<dbReference type="RefSeq" id="WP_262687636.1">
    <property type="nucleotide sequence ID" value="NZ_JAOQIO010000110.1"/>
</dbReference>
<name>A0ABT2UQ74_9BACL</name>
<keyword evidence="2" id="KW-1185">Reference proteome</keyword>
<proteinExistence type="predicted"/>
<dbReference type="EMBL" id="JAOQIO010000110">
    <property type="protein sequence ID" value="MCU6796813.1"/>
    <property type="molecule type" value="Genomic_DNA"/>
</dbReference>
<comment type="caution">
    <text evidence="1">The sequence shown here is derived from an EMBL/GenBank/DDBJ whole genome shotgun (WGS) entry which is preliminary data.</text>
</comment>
<accession>A0ABT2UQ74</accession>
<evidence type="ECO:0008006" key="3">
    <source>
        <dbReference type="Google" id="ProtNLM"/>
    </source>
</evidence>